<feature type="non-terminal residue" evidence="1">
    <location>
        <position position="1"/>
    </location>
</feature>
<dbReference type="EMBL" id="CAJNOV010003375">
    <property type="protein sequence ID" value="CAF1139621.1"/>
    <property type="molecule type" value="Genomic_DNA"/>
</dbReference>
<organism evidence="1 2">
    <name type="scientific">Rotaria magnacalcarata</name>
    <dbReference type="NCBI Taxonomy" id="392030"/>
    <lineage>
        <taxon>Eukaryota</taxon>
        <taxon>Metazoa</taxon>
        <taxon>Spiralia</taxon>
        <taxon>Gnathifera</taxon>
        <taxon>Rotifera</taxon>
        <taxon>Eurotatoria</taxon>
        <taxon>Bdelloidea</taxon>
        <taxon>Philodinida</taxon>
        <taxon>Philodinidae</taxon>
        <taxon>Rotaria</taxon>
    </lineage>
</organism>
<evidence type="ECO:0000313" key="2">
    <source>
        <dbReference type="Proteomes" id="UP000663855"/>
    </source>
</evidence>
<proteinExistence type="predicted"/>
<comment type="caution">
    <text evidence="1">The sequence shown here is derived from an EMBL/GenBank/DDBJ whole genome shotgun (WGS) entry which is preliminary data.</text>
</comment>
<dbReference type="AlphaFoldDB" id="A0A814RVS5"/>
<reference evidence="1" key="1">
    <citation type="submission" date="2021-02" db="EMBL/GenBank/DDBJ databases">
        <authorList>
            <person name="Nowell W R."/>
        </authorList>
    </citation>
    <scope>NUCLEOTIDE SEQUENCE</scope>
</reference>
<gene>
    <name evidence="1" type="ORF">CJN711_LOCUS8977</name>
</gene>
<sequence>MYQDRKYLHEKQLWSTLLKIIEHGLHRWPMMLKQVILSMNIVRNQSIEYLTDEMYSDVVRIYLQKPIIEQIVQHETIVENMLEKYVDDHFHFLDYAYDNDDDEQLNHNTNQIDMIERLVSRKYELDLWKEEIQHLKNYEKQNQWPSSFDYINVGLPSFIETITDHVVRKQLIDQHRQILHEYKSQLLTLLIGMSEVNCSKLQNLFNSDMVLFWKHEHSLPIEERLSETILKSFDQRLNIMTQKTNIYQYETKLKLQKNEIIVGKTMNEILFRLIDQRIELMRKQMKLKLDFHTNYNLRSLFFDDRNRVGFINNFEIDTNIMKNKYFSRKQLQLLRRGPSYVAPCQLQLKLSDQLLEKQYQPLQQHLLVDLVKKYPNDRKLFTTIEQKTKEEFYKIFSLSNRSISPSMLERSYHEQELIGTIQ</sequence>
<protein>
    <submittedName>
        <fullName evidence="1">Uncharacterized protein</fullName>
    </submittedName>
</protein>
<accession>A0A814RVS5</accession>
<name>A0A814RVS5_9BILA</name>
<dbReference type="Proteomes" id="UP000663855">
    <property type="component" value="Unassembled WGS sequence"/>
</dbReference>
<evidence type="ECO:0000313" key="1">
    <source>
        <dbReference type="EMBL" id="CAF1139621.1"/>
    </source>
</evidence>